<name>A0A0S4J8L3_BODSA</name>
<gene>
    <name evidence="1" type="ORF">BSAL_83395c</name>
</gene>
<organism evidence="1 2">
    <name type="scientific">Bodo saltans</name>
    <name type="common">Flagellated protozoan</name>
    <dbReference type="NCBI Taxonomy" id="75058"/>
    <lineage>
        <taxon>Eukaryota</taxon>
        <taxon>Discoba</taxon>
        <taxon>Euglenozoa</taxon>
        <taxon>Kinetoplastea</taxon>
        <taxon>Metakinetoplastina</taxon>
        <taxon>Eubodonida</taxon>
        <taxon>Bodonidae</taxon>
        <taxon>Bodo</taxon>
    </lineage>
</organism>
<evidence type="ECO:0000313" key="2">
    <source>
        <dbReference type="Proteomes" id="UP000051952"/>
    </source>
</evidence>
<dbReference type="VEuPathDB" id="TriTrypDB:BSAL_83395c"/>
<protein>
    <submittedName>
        <fullName evidence="1">Uncharacterized protein</fullName>
    </submittedName>
</protein>
<keyword evidence="2" id="KW-1185">Reference proteome</keyword>
<reference evidence="2" key="1">
    <citation type="submission" date="2015-09" db="EMBL/GenBank/DDBJ databases">
        <authorList>
            <consortium name="Pathogen Informatics"/>
        </authorList>
    </citation>
    <scope>NUCLEOTIDE SEQUENCE [LARGE SCALE GENOMIC DNA]</scope>
    <source>
        <strain evidence="2">Lake Konstanz</strain>
    </source>
</reference>
<dbReference type="EMBL" id="CYKH01000935">
    <property type="protein sequence ID" value="CUG69538.1"/>
    <property type="molecule type" value="Genomic_DNA"/>
</dbReference>
<proteinExistence type="predicted"/>
<dbReference type="Proteomes" id="UP000051952">
    <property type="component" value="Unassembled WGS sequence"/>
</dbReference>
<evidence type="ECO:0000313" key="1">
    <source>
        <dbReference type="EMBL" id="CUG69538.1"/>
    </source>
</evidence>
<sequence>MVDIVNVSIVVTNGAVLPLLFSNLTSRIDSVAILLSGVRVGPLHNVIAFPWHTPSLSIFAVNPPPTLKFVARNISILIQNTTNTNQHNDAHLYWEVNINAVFVLSLANYGPADVSDVSITVRDSMCYVMI</sequence>
<accession>A0A0S4J8L3</accession>
<dbReference type="AlphaFoldDB" id="A0A0S4J8L3"/>